<dbReference type="Proteomes" id="UP000284495">
    <property type="component" value="Unassembled WGS sequence"/>
</dbReference>
<gene>
    <name evidence="1" type="ORF">DW027_21675</name>
</gene>
<proteinExistence type="predicted"/>
<dbReference type="AlphaFoldDB" id="A0A415KB94"/>
<dbReference type="EMBL" id="QROO01000035">
    <property type="protein sequence ID" value="RHL33514.1"/>
    <property type="molecule type" value="Genomic_DNA"/>
</dbReference>
<evidence type="ECO:0000313" key="1">
    <source>
        <dbReference type="EMBL" id="RHL33514.1"/>
    </source>
</evidence>
<sequence length="328" mass="38614">MNEDLNSEICIQEPMCSLDNQKKSYDVIIPVDKKNSKFVKNVVKYIRLNLPEANCIYLIANESLFKCLGGGVDNRCILIDENKMIPELNFSDVHHYLVNNGMLNINTVGWYFQQFLKFGFAFTSYCKEYYLSWDADTLPLSHIHFFENNKPLFTLKKEYHPPYFETLHRLIGLGKASKYSFVAEHMMFNQKIVHELIEEIKQSKVKGDNWVEKCINACDFNSTSGHFSEFETYGTYCLVYYPEFYGTQFLNTFRSAALIRGRYINDFIIERLAMDVDIASFEIYDAIFPYDFEKRKYLLARKIRRLCSSSFKDNVKLICENISRKIRK</sequence>
<evidence type="ECO:0000313" key="2">
    <source>
        <dbReference type="Proteomes" id="UP000284495"/>
    </source>
</evidence>
<protein>
    <submittedName>
        <fullName evidence="1">Uncharacterized protein</fullName>
    </submittedName>
</protein>
<accession>A0A415KB94</accession>
<organism evidence="1 2">
    <name type="scientific">Bacteroides xylanisolvens</name>
    <dbReference type="NCBI Taxonomy" id="371601"/>
    <lineage>
        <taxon>Bacteria</taxon>
        <taxon>Pseudomonadati</taxon>
        <taxon>Bacteroidota</taxon>
        <taxon>Bacteroidia</taxon>
        <taxon>Bacteroidales</taxon>
        <taxon>Bacteroidaceae</taxon>
        <taxon>Bacteroides</taxon>
    </lineage>
</organism>
<comment type="caution">
    <text evidence="1">The sequence shown here is derived from an EMBL/GenBank/DDBJ whole genome shotgun (WGS) entry which is preliminary data.</text>
</comment>
<name>A0A415KB94_9BACE</name>
<reference evidence="1 2" key="1">
    <citation type="submission" date="2018-08" db="EMBL/GenBank/DDBJ databases">
        <title>A genome reference for cultivated species of the human gut microbiota.</title>
        <authorList>
            <person name="Zou Y."/>
            <person name="Xue W."/>
            <person name="Luo G."/>
        </authorList>
    </citation>
    <scope>NUCLEOTIDE SEQUENCE [LARGE SCALE GENOMIC DNA]</scope>
    <source>
        <strain evidence="1 2">AF38-2</strain>
    </source>
</reference>
<dbReference type="RefSeq" id="WP_118219996.1">
    <property type="nucleotide sequence ID" value="NZ_JAQEAW010000032.1"/>
</dbReference>